<dbReference type="InterPro" id="IPR036457">
    <property type="entry name" value="PPM-type-like_dom_sf"/>
</dbReference>
<sequence length="508" mass="57432">MSGGEPKDPILIDPTTETYTVPNGYVQAATIQGPLKEHKQNNQDRYKIDSLTSSNGKFQLGTLLTLCDGSGGSADGAAAAERGVKGINTAIQEVIQNLPPEIQEKINSGKELNSEDSVSIRDKIKNSIFNFHVTQVNRSGYCTLVTSFVLPSGQYFTFNIGDSREYRITPNSIFLETEDHNQFWYLGHDKTLSGELTYAQDHPEQLKLKSNLFYALGMGSRDFSLKKDTITFHYGELDDGDQLFLSTDGLHSNPLVFSADTIAEAARNHDLNSMLKARQAKGLEDDTTALQFQFKKHKQNGKSPTLEQLANDVVLFTNRKILQRVKNFLKIDYTVTVGGMKPFERYMKKLDIDHSDEQGKSLLTNILELAASFKYWGQEAITQMPQPDASNNWDPLNSFVEVIHVFAHKYVQMLEEGYSYSELLGPELPGKPMPPDEVRTGESTVVSQARMHAKTYTLLLLKIMHDLHNEVPVTINKEDFKRVYNIHFSDDTRIQQFLEDDNFWHNDE</sequence>
<gene>
    <name evidence="2" type="ORF">KC717_00735</name>
</gene>
<accession>A0A955L7V3</accession>
<dbReference type="Gene3D" id="3.60.40.10">
    <property type="entry name" value="PPM-type phosphatase domain"/>
    <property type="match status" value="1"/>
</dbReference>
<proteinExistence type="predicted"/>
<evidence type="ECO:0000313" key="3">
    <source>
        <dbReference type="Proteomes" id="UP000754563"/>
    </source>
</evidence>
<feature type="domain" description="PPM-type phosphatase" evidence="1">
    <location>
        <begin position="21"/>
        <end position="292"/>
    </location>
</feature>
<dbReference type="InterPro" id="IPR001932">
    <property type="entry name" value="PPM-type_phosphatase-like_dom"/>
</dbReference>
<dbReference type="AlphaFoldDB" id="A0A955L7V3"/>
<comment type="caution">
    <text evidence="2">The sequence shown here is derived from an EMBL/GenBank/DDBJ whole genome shotgun (WGS) entry which is preliminary data.</text>
</comment>
<dbReference type="SUPFAM" id="SSF81606">
    <property type="entry name" value="PP2C-like"/>
    <property type="match status" value="1"/>
</dbReference>
<evidence type="ECO:0000259" key="1">
    <source>
        <dbReference type="SMART" id="SM00332"/>
    </source>
</evidence>
<reference evidence="2" key="1">
    <citation type="submission" date="2020-04" db="EMBL/GenBank/DDBJ databases">
        <authorList>
            <person name="Zhang T."/>
        </authorList>
    </citation>
    <scope>NUCLEOTIDE SEQUENCE</scope>
    <source>
        <strain evidence="2">HKST-UBA11</strain>
    </source>
</reference>
<dbReference type="SMART" id="SM00332">
    <property type="entry name" value="PP2Cc"/>
    <property type="match status" value="1"/>
</dbReference>
<name>A0A955L7V3_9BACT</name>
<dbReference type="Proteomes" id="UP000754563">
    <property type="component" value="Unassembled WGS sequence"/>
</dbReference>
<protein>
    <recommendedName>
        <fullName evidence="1">PPM-type phosphatase domain-containing protein</fullName>
    </recommendedName>
</protein>
<organism evidence="2 3">
    <name type="scientific">Candidatus Dojkabacteria bacterium</name>
    <dbReference type="NCBI Taxonomy" id="2099670"/>
    <lineage>
        <taxon>Bacteria</taxon>
        <taxon>Candidatus Dojkabacteria</taxon>
    </lineage>
</organism>
<dbReference type="EMBL" id="JAGQLH010000005">
    <property type="protein sequence ID" value="MCA9385154.1"/>
    <property type="molecule type" value="Genomic_DNA"/>
</dbReference>
<reference evidence="2" key="2">
    <citation type="journal article" date="2021" name="Microbiome">
        <title>Successional dynamics and alternative stable states in a saline activated sludge microbial community over 9 years.</title>
        <authorList>
            <person name="Wang Y."/>
            <person name="Ye J."/>
            <person name="Ju F."/>
            <person name="Liu L."/>
            <person name="Boyd J.A."/>
            <person name="Deng Y."/>
            <person name="Parks D.H."/>
            <person name="Jiang X."/>
            <person name="Yin X."/>
            <person name="Woodcroft B.J."/>
            <person name="Tyson G.W."/>
            <person name="Hugenholtz P."/>
            <person name="Polz M.F."/>
            <person name="Zhang T."/>
        </authorList>
    </citation>
    <scope>NUCLEOTIDE SEQUENCE</scope>
    <source>
        <strain evidence="2">HKST-UBA11</strain>
    </source>
</reference>
<evidence type="ECO:0000313" key="2">
    <source>
        <dbReference type="EMBL" id="MCA9385154.1"/>
    </source>
</evidence>